<dbReference type="AlphaFoldDB" id="A0A7C1FE50"/>
<comment type="caution">
    <text evidence="1">The sequence shown here is derived from an EMBL/GenBank/DDBJ whole genome shotgun (WGS) entry which is preliminary data.</text>
</comment>
<accession>A0A7C1FE50</accession>
<reference evidence="1" key="1">
    <citation type="journal article" date="2020" name="mSystems">
        <title>Genome- and Community-Level Interaction Insights into Carbon Utilization and Element Cycling Functions of Hydrothermarchaeota in Hydrothermal Sediment.</title>
        <authorList>
            <person name="Zhou Z."/>
            <person name="Liu Y."/>
            <person name="Xu W."/>
            <person name="Pan J."/>
            <person name="Luo Z.H."/>
            <person name="Li M."/>
        </authorList>
    </citation>
    <scope>NUCLEOTIDE SEQUENCE [LARGE SCALE GENOMIC DNA]</scope>
    <source>
        <strain evidence="1">SpSt-301</strain>
    </source>
</reference>
<name>A0A7C1FE50_9THEO</name>
<organism evidence="1">
    <name type="scientific">Ammonifex degensii</name>
    <dbReference type="NCBI Taxonomy" id="42838"/>
    <lineage>
        <taxon>Bacteria</taxon>
        <taxon>Bacillati</taxon>
        <taxon>Bacillota</taxon>
        <taxon>Clostridia</taxon>
        <taxon>Thermoanaerobacterales</taxon>
        <taxon>Thermoanaerobacteraceae</taxon>
        <taxon>Ammonifex</taxon>
    </lineage>
</organism>
<gene>
    <name evidence="1" type="ORF">ENQ35_02660</name>
</gene>
<protein>
    <submittedName>
        <fullName evidence="1">Uncharacterized protein</fullName>
    </submittedName>
</protein>
<evidence type="ECO:0000313" key="1">
    <source>
        <dbReference type="EMBL" id="HDW51623.1"/>
    </source>
</evidence>
<sequence length="68" mass="7509">MLRKVFIWCVLVLLLLSVIGKSERTLDARRAGGDQLRVGVGQKGRHITTEAGGSRNGTFFARLVELLK</sequence>
<dbReference type="EMBL" id="DSMV01000164">
    <property type="protein sequence ID" value="HDW51623.1"/>
    <property type="molecule type" value="Genomic_DNA"/>
</dbReference>
<proteinExistence type="predicted"/>